<feature type="compositionally biased region" description="Polar residues" evidence="9">
    <location>
        <begin position="74"/>
        <end position="113"/>
    </location>
</feature>
<evidence type="ECO:0000256" key="2">
    <source>
        <dbReference type="ARBA" id="ARBA00008089"/>
    </source>
</evidence>
<evidence type="ECO:0000256" key="4">
    <source>
        <dbReference type="ARBA" id="ARBA00023159"/>
    </source>
</evidence>
<feature type="region of interest" description="Disordered" evidence="9">
    <location>
        <begin position="44"/>
        <end position="118"/>
    </location>
</feature>
<evidence type="ECO:0000256" key="1">
    <source>
        <dbReference type="ARBA" id="ARBA00004123"/>
    </source>
</evidence>
<reference evidence="10 11" key="1">
    <citation type="submission" date="2023-08" db="EMBL/GenBank/DDBJ databases">
        <title>Black Yeasts Isolated from many extreme environments.</title>
        <authorList>
            <person name="Coleine C."/>
            <person name="Stajich J.E."/>
            <person name="Selbmann L."/>
        </authorList>
    </citation>
    <scope>NUCLEOTIDE SEQUENCE [LARGE SCALE GENOMIC DNA]</scope>
    <source>
        <strain evidence="10 11">CCFEE 5792</strain>
    </source>
</reference>
<evidence type="ECO:0000256" key="3">
    <source>
        <dbReference type="ARBA" id="ARBA00023015"/>
    </source>
</evidence>
<comment type="function">
    <text evidence="7">Component of the Mediator complex, a coactivator involved in the regulated transcription of nearly all RNA polymerase II-dependent genes. Mediator functions as a bridge to convey information from gene-specific regulatory proteins to the basal RNA polymerase II transcription machinery. Mediator is recruited to promoters by direct interactions with regulatory proteins and serves as a scaffold for the assembly of a functional preinitiation complex with RNA polymerase II and the general transcription factors.</text>
</comment>
<name>A0AAV9NKL2_9EURO</name>
<dbReference type="AlphaFoldDB" id="A0AAV9NKL2"/>
<comment type="caution">
    <text evidence="10">The sequence shown here is derived from an EMBL/GenBank/DDBJ whole genome shotgun (WGS) entry which is preliminary data.</text>
</comment>
<evidence type="ECO:0000256" key="7">
    <source>
        <dbReference type="RuleBase" id="RU364145"/>
    </source>
</evidence>
<dbReference type="Proteomes" id="UP001358417">
    <property type="component" value="Unassembled WGS sequence"/>
</dbReference>
<evidence type="ECO:0000313" key="10">
    <source>
        <dbReference type="EMBL" id="KAK5061086.1"/>
    </source>
</evidence>
<gene>
    <name evidence="7" type="primary">MED9</name>
    <name evidence="10" type="ORF">LTR84_007628</name>
</gene>
<dbReference type="GO" id="GO:0006357">
    <property type="term" value="P:regulation of transcription by RNA polymerase II"/>
    <property type="evidence" value="ECO:0007669"/>
    <property type="project" value="InterPro"/>
</dbReference>
<protein>
    <recommendedName>
        <fullName evidence="7">Mediator of RNA polymerase II transcription subunit 9</fullName>
    </recommendedName>
    <alternativeName>
        <fullName evidence="7">Mediator complex subunit 9</fullName>
    </alternativeName>
</protein>
<keyword evidence="4 7" id="KW-0010">Activator</keyword>
<dbReference type="EMBL" id="JAVRRD010000003">
    <property type="protein sequence ID" value="KAK5061086.1"/>
    <property type="molecule type" value="Genomic_DNA"/>
</dbReference>
<dbReference type="GO" id="GO:0003712">
    <property type="term" value="F:transcription coregulator activity"/>
    <property type="evidence" value="ECO:0007669"/>
    <property type="project" value="InterPro"/>
</dbReference>
<sequence>MPSSTSPSQIPSHPDIPPFPSPSTFSILPDIYLLIARLNILQNPGQPNSHQTHTQAPTHTQSQSQFQSQQLLSTPTPALSQATPTGTLAGGSNTQAAPPSTQSTTTRHIQTSGPPIDVKELPAHVYPIKQKLVKARAAVSALPDLDRSVEEQEIEIRQLEREVALLNGRLAKLGGIAGRSANAAAEDTDMLAVDR</sequence>
<keyword evidence="5 7" id="KW-0804">Transcription</keyword>
<evidence type="ECO:0000256" key="5">
    <source>
        <dbReference type="ARBA" id="ARBA00023163"/>
    </source>
</evidence>
<feature type="coiled-coil region" evidence="8">
    <location>
        <begin position="142"/>
        <end position="169"/>
    </location>
</feature>
<comment type="subcellular location">
    <subcellularLocation>
        <location evidence="1 7">Nucleus</location>
    </subcellularLocation>
</comment>
<comment type="subunit">
    <text evidence="7">Component of the Mediator complex.</text>
</comment>
<dbReference type="GO" id="GO:0016592">
    <property type="term" value="C:mediator complex"/>
    <property type="evidence" value="ECO:0007669"/>
    <property type="project" value="InterPro"/>
</dbReference>
<keyword evidence="11" id="KW-1185">Reference proteome</keyword>
<feature type="region of interest" description="Disordered" evidence="9">
    <location>
        <begin position="1"/>
        <end position="23"/>
    </location>
</feature>
<proteinExistence type="inferred from homology"/>
<organism evidence="10 11">
    <name type="scientific">Exophiala bonariae</name>
    <dbReference type="NCBI Taxonomy" id="1690606"/>
    <lineage>
        <taxon>Eukaryota</taxon>
        <taxon>Fungi</taxon>
        <taxon>Dikarya</taxon>
        <taxon>Ascomycota</taxon>
        <taxon>Pezizomycotina</taxon>
        <taxon>Eurotiomycetes</taxon>
        <taxon>Chaetothyriomycetidae</taxon>
        <taxon>Chaetothyriales</taxon>
        <taxon>Herpotrichiellaceae</taxon>
        <taxon>Exophiala</taxon>
    </lineage>
</organism>
<evidence type="ECO:0000256" key="6">
    <source>
        <dbReference type="ARBA" id="ARBA00023242"/>
    </source>
</evidence>
<evidence type="ECO:0000313" key="11">
    <source>
        <dbReference type="Proteomes" id="UP001358417"/>
    </source>
</evidence>
<dbReference type="Pfam" id="PF07544">
    <property type="entry name" value="Med9"/>
    <property type="match status" value="1"/>
</dbReference>
<comment type="similarity">
    <text evidence="2 7">Belongs to the Mediator complex subunit 9 family.</text>
</comment>
<keyword evidence="6 7" id="KW-0539">Nucleus</keyword>
<evidence type="ECO:0000256" key="8">
    <source>
        <dbReference type="SAM" id="Coils"/>
    </source>
</evidence>
<feature type="compositionally biased region" description="Low complexity" evidence="9">
    <location>
        <begin position="49"/>
        <end position="73"/>
    </location>
</feature>
<evidence type="ECO:0000256" key="9">
    <source>
        <dbReference type="SAM" id="MobiDB-lite"/>
    </source>
</evidence>
<dbReference type="InterPro" id="IPR011425">
    <property type="entry name" value="Med9"/>
</dbReference>
<accession>A0AAV9NKL2</accession>
<keyword evidence="3 7" id="KW-0805">Transcription regulation</keyword>
<keyword evidence="8" id="KW-0175">Coiled coil</keyword>